<dbReference type="GO" id="GO:0005254">
    <property type="term" value="F:chloride channel activity"/>
    <property type="evidence" value="ECO:0007669"/>
    <property type="project" value="TreeGrafter"/>
</dbReference>
<evidence type="ECO:0000256" key="3">
    <source>
        <dbReference type="ARBA" id="ARBA00022989"/>
    </source>
</evidence>
<name>F4RBT0_MELLP</name>
<reference evidence="8" key="1">
    <citation type="journal article" date="2011" name="Proc. Natl. Acad. Sci. U.S.A.">
        <title>Obligate biotrophy features unraveled by the genomic analysis of rust fungi.</title>
        <authorList>
            <person name="Duplessis S."/>
            <person name="Cuomo C.A."/>
            <person name="Lin Y.-C."/>
            <person name="Aerts A."/>
            <person name="Tisserant E."/>
            <person name="Veneault-Fourrey C."/>
            <person name="Joly D.L."/>
            <person name="Hacquard S."/>
            <person name="Amselem J."/>
            <person name="Cantarel B.L."/>
            <person name="Chiu R."/>
            <person name="Coutinho P.M."/>
            <person name="Feau N."/>
            <person name="Field M."/>
            <person name="Frey P."/>
            <person name="Gelhaye E."/>
            <person name="Goldberg J."/>
            <person name="Grabherr M.G."/>
            <person name="Kodira C.D."/>
            <person name="Kohler A."/>
            <person name="Kuees U."/>
            <person name="Lindquist E.A."/>
            <person name="Lucas S.M."/>
            <person name="Mago R."/>
            <person name="Mauceli E."/>
            <person name="Morin E."/>
            <person name="Murat C."/>
            <person name="Pangilinan J.L."/>
            <person name="Park R."/>
            <person name="Pearson M."/>
            <person name="Quesneville H."/>
            <person name="Rouhier N."/>
            <person name="Sakthikumar S."/>
            <person name="Salamov A.A."/>
            <person name="Schmutz J."/>
            <person name="Selles B."/>
            <person name="Shapiro H."/>
            <person name="Tanguay P."/>
            <person name="Tuskan G.A."/>
            <person name="Henrissat B."/>
            <person name="Van de Peer Y."/>
            <person name="Rouze P."/>
            <person name="Ellis J.G."/>
            <person name="Dodds P.N."/>
            <person name="Schein J.E."/>
            <person name="Zhong S."/>
            <person name="Hamelin R.C."/>
            <person name="Grigoriev I.V."/>
            <person name="Szabo L.J."/>
            <person name="Martin F."/>
        </authorList>
    </citation>
    <scope>NUCLEOTIDE SEQUENCE [LARGE SCALE GENOMIC DNA]</scope>
    <source>
        <strain evidence="8">98AG31 / pathotype 3-4-7</strain>
    </source>
</reference>
<keyword evidence="8" id="KW-1185">Reference proteome</keyword>
<feature type="transmembrane region" description="Helical" evidence="5">
    <location>
        <begin position="125"/>
        <end position="150"/>
    </location>
</feature>
<proteinExistence type="predicted"/>
<evidence type="ECO:0000313" key="8">
    <source>
        <dbReference type="Proteomes" id="UP000001072"/>
    </source>
</evidence>
<feature type="transmembrane region" description="Helical" evidence="5">
    <location>
        <begin position="265"/>
        <end position="285"/>
    </location>
</feature>
<dbReference type="eggNOG" id="KOG2513">
    <property type="taxonomic scope" value="Eukaryota"/>
</dbReference>
<organism evidence="8">
    <name type="scientific">Melampsora larici-populina (strain 98AG31 / pathotype 3-4-7)</name>
    <name type="common">Poplar leaf rust fungus</name>
    <dbReference type="NCBI Taxonomy" id="747676"/>
    <lineage>
        <taxon>Eukaryota</taxon>
        <taxon>Fungi</taxon>
        <taxon>Dikarya</taxon>
        <taxon>Basidiomycota</taxon>
        <taxon>Pucciniomycotina</taxon>
        <taxon>Pucciniomycetes</taxon>
        <taxon>Pucciniales</taxon>
        <taxon>Melampsoraceae</taxon>
        <taxon>Melampsora</taxon>
    </lineage>
</organism>
<dbReference type="Proteomes" id="UP000001072">
    <property type="component" value="Unassembled WGS sequence"/>
</dbReference>
<dbReference type="EMBL" id="GL883095">
    <property type="protein sequence ID" value="EGG10284.1"/>
    <property type="molecule type" value="Genomic_DNA"/>
</dbReference>
<evidence type="ECO:0000259" key="6">
    <source>
        <dbReference type="Pfam" id="PF04547"/>
    </source>
</evidence>
<comment type="subcellular location">
    <subcellularLocation>
        <location evidence="1">Membrane</location>
        <topology evidence="1">Multi-pass membrane protein</topology>
    </subcellularLocation>
</comment>
<accession>F4RBT0</accession>
<keyword evidence="4 5" id="KW-0472">Membrane</keyword>
<dbReference type="AlphaFoldDB" id="F4RBT0"/>
<dbReference type="VEuPathDB" id="FungiDB:MELLADRAFT_47238"/>
<evidence type="ECO:0000256" key="1">
    <source>
        <dbReference type="ARBA" id="ARBA00004141"/>
    </source>
</evidence>
<dbReference type="InterPro" id="IPR049452">
    <property type="entry name" value="Anoctamin_TM"/>
</dbReference>
<dbReference type="OrthoDB" id="296386at2759"/>
<dbReference type="InParanoid" id="F4RBT0"/>
<dbReference type="PANTHER" id="PTHR12308">
    <property type="entry name" value="ANOCTAMIN"/>
    <property type="match status" value="1"/>
</dbReference>
<dbReference type="InterPro" id="IPR007632">
    <property type="entry name" value="Anoctamin"/>
</dbReference>
<dbReference type="KEGG" id="mlr:MELLADRAFT_47238"/>
<dbReference type="GO" id="GO:0032541">
    <property type="term" value="C:cortical endoplasmic reticulum"/>
    <property type="evidence" value="ECO:0007669"/>
    <property type="project" value="TreeGrafter"/>
</dbReference>
<dbReference type="HOGENOM" id="CLU_010867_1_0_1"/>
<evidence type="ECO:0000256" key="2">
    <source>
        <dbReference type="ARBA" id="ARBA00022692"/>
    </source>
</evidence>
<evidence type="ECO:0000256" key="4">
    <source>
        <dbReference type="ARBA" id="ARBA00023136"/>
    </source>
</evidence>
<feature type="transmembrane region" description="Helical" evidence="5">
    <location>
        <begin position="227"/>
        <end position="253"/>
    </location>
</feature>
<dbReference type="Pfam" id="PF04547">
    <property type="entry name" value="Anoctamin"/>
    <property type="match status" value="1"/>
</dbReference>
<feature type="transmembrane region" description="Helical" evidence="5">
    <location>
        <begin position="313"/>
        <end position="334"/>
    </location>
</feature>
<gene>
    <name evidence="7" type="ORF">MELLADRAFT_47238</name>
</gene>
<feature type="domain" description="Anoctamin transmembrane" evidence="6">
    <location>
        <begin position="115"/>
        <end position="643"/>
    </location>
</feature>
<protein>
    <recommendedName>
        <fullName evidence="6">Anoctamin transmembrane domain-containing protein</fullName>
    </recommendedName>
</protein>
<dbReference type="GO" id="GO:0016020">
    <property type="term" value="C:membrane"/>
    <property type="evidence" value="ECO:0007669"/>
    <property type="project" value="UniProtKB-SubCell"/>
</dbReference>
<dbReference type="FunCoup" id="F4RBT0">
    <property type="interactions" value="65"/>
</dbReference>
<feature type="transmembrane region" description="Helical" evidence="5">
    <location>
        <begin position="156"/>
        <end position="174"/>
    </location>
</feature>
<sequence length="723" mass="83167">MLDWLHGITCVKPQSQSDPTSFSSQPYKPSDRLRHLYNIITQESNPSSSESPLSPQLHRALSGPGAGINPGRAPFEHVKSIFPPHDLEFNHQWISRWSDRSHFSIKIPQVELDQIKDIYGEGIGYYFAFLNFYFQALILPSMMGFVIWSFGIKLSTTYSIGLILWSLVFVEAWSMKERLLAIRWNSLACYKVEKWRIQFKPEKVVKNVITNELVGHFPWWKREARKLVTVPVLIIFAMCLVAIITGITAIELIVGEVYNGPFKKVLSLLPTVLFAACVPQLVSLWKSVAIRLVTWENHTYESAYDRSLTIKMFIVHALVAYASLILTAFVYVPFGSLLIPHLAKFTHKMIKHDSIPVEGKAVKYLNQQTFNWSTYSIDNQRLYQQLFAYIFTNQVVNSFTEIGLPYLIKIVSFKYNQLIEERQNKKESDGQVSKKDLMVIPDLEDEKVLLDRLREEAGLPEYQLFVEYAEMAIQFGYVVLWTWPIAPFACFINNFFELRTDAIKLTKQSRRPIPTRSDSIGPWLDVLGSLTWFGAVLNTALVYLFQPTQAINASSVLNTRQHANSTINTPFTNDTSSNQTIFTNLLEATIIKSKLNHSQITKTSNQELYQSLLSILFSTLIPILISEHLFLFSKGLIKNIINRSMWLDSEAFVLKRRSEWELKQTFLDRLDSSDWSLILNDAHQQKKGVDDQSKVKEDGLSNETFWNRDDLGLEEINRMVKVD</sequence>
<dbReference type="PANTHER" id="PTHR12308:SF73">
    <property type="entry name" value="ANOCTAMIN"/>
    <property type="match status" value="1"/>
</dbReference>
<dbReference type="GeneID" id="18928415"/>
<keyword evidence="3 5" id="KW-1133">Transmembrane helix</keyword>
<evidence type="ECO:0000313" key="7">
    <source>
        <dbReference type="EMBL" id="EGG10284.1"/>
    </source>
</evidence>
<evidence type="ECO:0000256" key="5">
    <source>
        <dbReference type="SAM" id="Phobius"/>
    </source>
</evidence>
<dbReference type="STRING" id="747676.F4RBT0"/>
<keyword evidence="2 5" id="KW-0812">Transmembrane</keyword>
<dbReference type="RefSeq" id="XP_007406585.1">
    <property type="nucleotide sequence ID" value="XM_007406523.1"/>
</dbReference>